<sequence length="69" mass="7967">MNYWLIDIIHALNGLCNFVVFFSFIGYFLLKIKGYEIIVTKKRPKFLLIAAFLGVLFIPSKETLIKLLG</sequence>
<keyword evidence="1" id="KW-0812">Transmembrane</keyword>
<evidence type="ECO:0000256" key="1">
    <source>
        <dbReference type="SAM" id="Phobius"/>
    </source>
</evidence>
<accession>G4CG77</accession>
<evidence type="ECO:0000313" key="2">
    <source>
        <dbReference type="EMBL" id="EGY53125.1"/>
    </source>
</evidence>
<feature type="transmembrane region" description="Helical" evidence="1">
    <location>
        <begin position="44"/>
        <end position="60"/>
    </location>
</feature>
<organism evidence="2 3">
    <name type="scientific">Neisseria shayeganii 871</name>
    <dbReference type="NCBI Taxonomy" id="1032488"/>
    <lineage>
        <taxon>Bacteria</taxon>
        <taxon>Pseudomonadati</taxon>
        <taxon>Pseudomonadota</taxon>
        <taxon>Betaproteobacteria</taxon>
        <taxon>Neisseriales</taxon>
        <taxon>Neisseriaceae</taxon>
        <taxon>Neisseria</taxon>
    </lineage>
</organism>
<dbReference type="OrthoDB" id="8611887at2"/>
<keyword evidence="3" id="KW-1185">Reference proteome</keyword>
<dbReference type="EMBL" id="AGAY01000022">
    <property type="protein sequence ID" value="EGY53125.1"/>
    <property type="molecule type" value="Genomic_DNA"/>
</dbReference>
<dbReference type="RefSeq" id="WP_009118310.1">
    <property type="nucleotide sequence ID" value="NZ_JH164926.1"/>
</dbReference>
<dbReference type="AlphaFoldDB" id="G4CG77"/>
<dbReference type="HOGENOM" id="CLU_2771626_0_0_4"/>
<feature type="transmembrane region" description="Helical" evidence="1">
    <location>
        <begin position="12"/>
        <end position="32"/>
    </location>
</feature>
<gene>
    <name evidence="2" type="primary">ydcF</name>
    <name evidence="2" type="ORF">HMPREF9371_0616</name>
</gene>
<keyword evidence="1" id="KW-1133">Transmembrane helix</keyword>
<comment type="caution">
    <text evidence="2">The sequence shown here is derived from an EMBL/GenBank/DDBJ whole genome shotgun (WGS) entry which is preliminary data.</text>
</comment>
<evidence type="ECO:0000313" key="3">
    <source>
        <dbReference type="Proteomes" id="UP000003019"/>
    </source>
</evidence>
<proteinExistence type="predicted"/>
<dbReference type="STRING" id="1032488.HMPREF9371_0616"/>
<protein>
    <submittedName>
        <fullName evidence="2">ABC superfamily ATP binding cassette transporter</fullName>
    </submittedName>
</protein>
<name>G4CG77_9NEIS</name>
<reference evidence="2 3" key="1">
    <citation type="submission" date="2011-05" db="EMBL/GenBank/DDBJ databases">
        <authorList>
            <person name="Muzny D."/>
            <person name="Qin X."/>
            <person name="Deng J."/>
            <person name="Jiang H."/>
            <person name="Liu Y."/>
            <person name="Qu J."/>
            <person name="Song X.-Z."/>
            <person name="Zhang L."/>
            <person name="Thornton R."/>
            <person name="Coyle M."/>
            <person name="Francisco L."/>
            <person name="Jackson L."/>
            <person name="Javaid M."/>
            <person name="Korchina V."/>
            <person name="Kovar C."/>
            <person name="Mata R."/>
            <person name="Mathew T."/>
            <person name="Ngo R."/>
            <person name="Nguyen L."/>
            <person name="Nguyen N."/>
            <person name="Okwuonu G."/>
            <person name="Ongeri F."/>
            <person name="Pham C."/>
            <person name="Simmons D."/>
            <person name="Wilczek-Boney K."/>
            <person name="Hale W."/>
            <person name="Jakkamsetti A."/>
            <person name="Pham P."/>
            <person name="Ruth R."/>
            <person name="San Lucas F."/>
            <person name="Warren J."/>
            <person name="Zhang J."/>
            <person name="Zhao Z."/>
            <person name="Zhou C."/>
            <person name="Zhu D."/>
            <person name="Lee S."/>
            <person name="Bess C."/>
            <person name="Blankenburg K."/>
            <person name="Forbes L."/>
            <person name="Fu Q."/>
            <person name="Gubbala S."/>
            <person name="Hirani K."/>
            <person name="Jayaseelan J.C."/>
            <person name="Lara F."/>
            <person name="Munidasa M."/>
            <person name="Palculict T."/>
            <person name="Patil S."/>
            <person name="Pu L.-L."/>
            <person name="Saada N."/>
            <person name="Tang L."/>
            <person name="Weissenberger G."/>
            <person name="Zhu Y."/>
            <person name="Hemphill L."/>
            <person name="Shang Y."/>
            <person name="Youmans B."/>
            <person name="Ayvaz T."/>
            <person name="Ross M."/>
            <person name="Santibanez J."/>
            <person name="Aqrawi P."/>
            <person name="Gross S."/>
            <person name="Joshi V."/>
            <person name="Fowler G."/>
            <person name="Nazareth L."/>
            <person name="Reid J."/>
            <person name="Worley K."/>
            <person name="Petrosino J."/>
            <person name="Highlander S."/>
            <person name="Gibbs R."/>
        </authorList>
    </citation>
    <scope>NUCLEOTIDE SEQUENCE [LARGE SCALE GENOMIC DNA]</scope>
    <source>
        <strain evidence="2 3">871</strain>
    </source>
</reference>
<dbReference type="Proteomes" id="UP000003019">
    <property type="component" value="Unassembled WGS sequence"/>
</dbReference>
<keyword evidence="1" id="KW-0472">Membrane</keyword>